<feature type="region of interest" description="Disordered" evidence="1">
    <location>
        <begin position="1"/>
        <end position="21"/>
    </location>
</feature>
<protein>
    <submittedName>
        <fullName evidence="3">Uncharacterized protein</fullName>
    </submittedName>
</protein>
<accession>A0A9J2P3Q8</accession>
<organism evidence="2 3">
    <name type="scientific">Ascaris lumbricoides</name>
    <name type="common">Giant roundworm</name>
    <dbReference type="NCBI Taxonomy" id="6252"/>
    <lineage>
        <taxon>Eukaryota</taxon>
        <taxon>Metazoa</taxon>
        <taxon>Ecdysozoa</taxon>
        <taxon>Nematoda</taxon>
        <taxon>Chromadorea</taxon>
        <taxon>Rhabditida</taxon>
        <taxon>Spirurina</taxon>
        <taxon>Ascaridomorpha</taxon>
        <taxon>Ascaridoidea</taxon>
        <taxon>Ascarididae</taxon>
        <taxon>Ascaris</taxon>
    </lineage>
</organism>
<feature type="region of interest" description="Disordered" evidence="1">
    <location>
        <begin position="102"/>
        <end position="170"/>
    </location>
</feature>
<name>A0A9J2P3Q8_ASCLU</name>
<dbReference type="WBParaSite" id="ALUE_0000435601-mRNA-1">
    <property type="protein sequence ID" value="ALUE_0000435601-mRNA-1"/>
    <property type="gene ID" value="ALUE_0000435601"/>
</dbReference>
<evidence type="ECO:0000313" key="3">
    <source>
        <dbReference type="WBParaSite" id="ALUE_0000435601-mRNA-1"/>
    </source>
</evidence>
<keyword evidence="2" id="KW-1185">Reference proteome</keyword>
<evidence type="ECO:0000256" key="1">
    <source>
        <dbReference type="SAM" id="MobiDB-lite"/>
    </source>
</evidence>
<dbReference type="AlphaFoldDB" id="A0A9J2P3Q8"/>
<evidence type="ECO:0000313" key="2">
    <source>
        <dbReference type="Proteomes" id="UP000036681"/>
    </source>
</evidence>
<feature type="compositionally biased region" description="Polar residues" evidence="1">
    <location>
        <begin position="134"/>
        <end position="163"/>
    </location>
</feature>
<sequence length="465" mass="51268">MSDEPFVLPQQQQRGLVDNVGSDSDLREYCSNSAHPVVPVTSGMKTNFIAQQSDRSQIVSTPTKPHVGISLQQQPISIDENVGMQKKNKVSVPPINYRASDEVPPPWKSSAEDSSFAAFPSPPPQDRVKLAEPAQTSAPTTFAASGTANGTMPTTPTIISNRQATRRPPYVDEEVGMSPFEVDGPEGDRLNIQPKVRTSAAVAQQYTTYTPQPGHMNSESTPAVPSFELKSPFDVSSDIRRAPIKKPWRRTGAEYKPFIGFPSMPTNKIVNDFIFPTFIDEVSTLTAFDTLDRDNAPSLARPNSVKGEYMDNAPSGSANHNMLESLPPSPPSHPVPVDERKYLPRMLFTVPSSTNKGEAFNEYEVEHFSENGLMEEYNEPDYATYDPLKFYHTPPPKRPSLNEKILTFCTKEIAIRDSNNLVIACGSDSEVWLPHRCPAGSECFLSSDSLYRICCAVADAVSYTK</sequence>
<proteinExistence type="predicted"/>
<reference evidence="3" key="1">
    <citation type="submission" date="2023-03" db="UniProtKB">
        <authorList>
            <consortium name="WormBaseParasite"/>
        </authorList>
    </citation>
    <scope>IDENTIFICATION</scope>
</reference>
<dbReference type="Proteomes" id="UP000036681">
    <property type="component" value="Unplaced"/>
</dbReference>